<gene>
    <name evidence="7" type="ORF">E7747_14480</name>
</gene>
<dbReference type="Proteomes" id="UP000297149">
    <property type="component" value="Chromosome"/>
</dbReference>
<dbReference type="AlphaFoldDB" id="A0A4P7W720"/>
<dbReference type="Pfam" id="PF21365">
    <property type="entry name" value="Glyco_hydro_31_3rd"/>
    <property type="match status" value="2"/>
</dbReference>
<evidence type="ECO:0000259" key="6">
    <source>
        <dbReference type="Pfam" id="PF21365"/>
    </source>
</evidence>
<evidence type="ECO:0000313" key="8">
    <source>
        <dbReference type="Proteomes" id="UP000297149"/>
    </source>
</evidence>
<dbReference type="KEGG" id="ddb:E7747_14480"/>
<evidence type="ECO:0000256" key="1">
    <source>
        <dbReference type="ARBA" id="ARBA00007806"/>
    </source>
</evidence>
<evidence type="ECO:0000256" key="2">
    <source>
        <dbReference type="RuleBase" id="RU361185"/>
    </source>
</evidence>
<name>A0A4P7W720_9BACT</name>
<feature type="domain" description="Glycosyl hydrolase family 31 C-terminal" evidence="6">
    <location>
        <begin position="600"/>
        <end position="642"/>
    </location>
</feature>
<dbReference type="CDD" id="cd06591">
    <property type="entry name" value="GH31_xylosidase_XylS"/>
    <property type="match status" value="1"/>
</dbReference>
<dbReference type="Pfam" id="PF17137">
    <property type="entry name" value="DUF5110"/>
    <property type="match status" value="1"/>
</dbReference>
<dbReference type="GO" id="GO:0005975">
    <property type="term" value="P:carbohydrate metabolic process"/>
    <property type="evidence" value="ECO:0007669"/>
    <property type="project" value="InterPro"/>
</dbReference>
<dbReference type="InterPro" id="IPR017853">
    <property type="entry name" value="GH"/>
</dbReference>
<dbReference type="InterPro" id="IPR033403">
    <property type="entry name" value="DUF5110"/>
</dbReference>
<keyword evidence="2" id="KW-0378">Hydrolase</keyword>
<dbReference type="Gene3D" id="3.20.20.80">
    <property type="entry name" value="Glycosidases"/>
    <property type="match status" value="1"/>
</dbReference>
<keyword evidence="2" id="KW-0326">Glycosidase</keyword>
<dbReference type="PANTHER" id="PTHR43863:SF2">
    <property type="entry name" value="MALTASE-GLUCOAMYLASE"/>
    <property type="match status" value="1"/>
</dbReference>
<dbReference type="EMBL" id="CP039396">
    <property type="protein sequence ID" value="QCD43370.1"/>
    <property type="molecule type" value="Genomic_DNA"/>
</dbReference>
<dbReference type="SUPFAM" id="SSF51445">
    <property type="entry name" value="(Trans)glycosidases"/>
    <property type="match status" value="1"/>
</dbReference>
<accession>A0A4P7W720</accession>
<dbReference type="InterPro" id="IPR048395">
    <property type="entry name" value="Glyco_hydro_31_C"/>
</dbReference>
<dbReference type="InterPro" id="IPR051816">
    <property type="entry name" value="Glycosyl_Hydrolase_31"/>
</dbReference>
<evidence type="ECO:0000259" key="5">
    <source>
        <dbReference type="Pfam" id="PF17137"/>
    </source>
</evidence>
<dbReference type="SUPFAM" id="SSF51011">
    <property type="entry name" value="Glycosyl hydrolase domain"/>
    <property type="match status" value="1"/>
</dbReference>
<dbReference type="GO" id="GO:0004553">
    <property type="term" value="F:hydrolase activity, hydrolyzing O-glycosyl compounds"/>
    <property type="evidence" value="ECO:0007669"/>
    <property type="project" value="InterPro"/>
</dbReference>
<dbReference type="InterPro" id="IPR000322">
    <property type="entry name" value="Glyco_hydro_31_TIM"/>
</dbReference>
<dbReference type="Gene3D" id="2.60.40.1760">
    <property type="entry name" value="glycosyl hydrolase (family 31)"/>
    <property type="match status" value="1"/>
</dbReference>
<dbReference type="InterPro" id="IPR013780">
    <property type="entry name" value="Glyco_hydro_b"/>
</dbReference>
<dbReference type="GO" id="GO:0030246">
    <property type="term" value="F:carbohydrate binding"/>
    <property type="evidence" value="ECO:0007669"/>
    <property type="project" value="InterPro"/>
</dbReference>
<organism evidence="7 8">
    <name type="scientific">Duncaniella dubosii</name>
    <dbReference type="NCBI Taxonomy" id="2518971"/>
    <lineage>
        <taxon>Bacteria</taxon>
        <taxon>Pseudomonadati</taxon>
        <taxon>Bacteroidota</taxon>
        <taxon>Bacteroidia</taxon>
        <taxon>Bacteroidales</taxon>
        <taxon>Muribaculaceae</taxon>
        <taxon>Duncaniella</taxon>
    </lineage>
</organism>
<dbReference type="PANTHER" id="PTHR43863">
    <property type="entry name" value="HYDROLASE, PUTATIVE (AFU_ORTHOLOGUE AFUA_1G03140)-RELATED"/>
    <property type="match status" value="1"/>
</dbReference>
<dbReference type="Pfam" id="PF13802">
    <property type="entry name" value="Gal_mutarotas_2"/>
    <property type="match status" value="1"/>
</dbReference>
<feature type="domain" description="DUF5110" evidence="5">
    <location>
        <begin position="735"/>
        <end position="801"/>
    </location>
</feature>
<feature type="domain" description="Glycosyl hydrolase family 31 C-terminal" evidence="6">
    <location>
        <begin position="673"/>
        <end position="718"/>
    </location>
</feature>
<comment type="similarity">
    <text evidence="1 2">Belongs to the glycosyl hydrolase 31 family.</text>
</comment>
<reference evidence="8" key="1">
    <citation type="submission" date="2019-02" db="EMBL/GenBank/DDBJ databases">
        <title>Isolation and identification of novel species under the genus Muribaculum.</title>
        <authorList>
            <person name="Miyake S."/>
            <person name="Ding Y."/>
            <person name="Low A."/>
            <person name="Soh M."/>
            <person name="Seedorf H."/>
        </authorList>
    </citation>
    <scope>NUCLEOTIDE SEQUENCE [LARGE SCALE GENOMIC DNA]</scope>
    <source>
        <strain evidence="8">H5</strain>
    </source>
</reference>
<dbReference type="Pfam" id="PF01055">
    <property type="entry name" value="Glyco_hydro_31_2nd"/>
    <property type="match status" value="1"/>
</dbReference>
<feature type="domain" description="Glycoside hydrolase family 31 N-terminal" evidence="4">
    <location>
        <begin position="45"/>
        <end position="203"/>
    </location>
</feature>
<evidence type="ECO:0000259" key="4">
    <source>
        <dbReference type="Pfam" id="PF13802"/>
    </source>
</evidence>
<keyword evidence="8" id="KW-1185">Reference proteome</keyword>
<evidence type="ECO:0000313" key="7">
    <source>
        <dbReference type="EMBL" id="QCD43370.1"/>
    </source>
</evidence>
<sequence>MSMNNRNVITTILSTFVSVGASVCVASDFTIENHGIATEVNGNEISLQFYTPSTVRVIKNSVGTKVEKQSLSVVSTPGNVKFNARQSGKYITVKSDSITVTIDTASGKISFLSPDGKKLLREGDNVSFTPVDDAGEASFKVRQDFCLDADEPIYGFGNLENGRLSQRGLKRTLMPGNIEDGIPVFVSVKGYGVYWDNYSPTTFVDDKDVSYFESEVGDCVDYYFMYGKNADGVIGEMRRLSGEVPMFPLWTYGFWQSRERYKSQDEIVEVVNKYRALGVPLDGIIQDWQYWGNNYLWNAMEFMNPEFNNAQKMVDDIHANNAKVIISIWSSFGPSTRPYKELDSKNMLFDFSTWPQSGIAEQWPPRMDYPSGVRVYDAYHPEARDIYWNHLKRLYDHDMDGWWMDSTEPDHLDFKAEDMDTKTYLGSFRKVRCAYPLLTVGGVYDHQRKESDRKRVFILTRSGFFGQQRYGCNVWTGDVASTWETLRNQIPALLNFTLTGNPNSNSDIGGFFAGAYNKSYGDNSAVKNPQFQELFVRWMQFGAFTPMMRSHGADIKREIYYFGNRGETVFDAVEDAIKLRYSLLPYIYSTSWDVSRHNSSFMRPLMMDFPKDRNGWDCGDQFMFGRNILVAPVVKANYTSEKIIDIDENTGWNRQENAGNDAVAEMDFMTPVNTDIYLPAGTSWWDFETNEIYKGGKKIVKPTTIKTLPLFVKAGSILPIGPDVQYATEKSWDDLEIRVYPGADGEFTLYEDEFDNYNYEKGSYSTIGFSWNDKTRTLTVADRQGEYQGMLSNRTFKVVVADKKSKIVNVSYNGSVTTVKL</sequence>
<dbReference type="InterPro" id="IPR025887">
    <property type="entry name" value="Glyco_hydro_31_N_dom"/>
</dbReference>
<dbReference type="Gene3D" id="2.60.40.1180">
    <property type="entry name" value="Golgi alpha-mannosidase II"/>
    <property type="match status" value="2"/>
</dbReference>
<dbReference type="CDD" id="cd14752">
    <property type="entry name" value="GH31_N"/>
    <property type="match status" value="1"/>
</dbReference>
<dbReference type="InterPro" id="IPR011013">
    <property type="entry name" value="Gal_mutarotase_sf_dom"/>
</dbReference>
<proteinExistence type="inferred from homology"/>
<evidence type="ECO:0000259" key="3">
    <source>
        <dbReference type="Pfam" id="PF01055"/>
    </source>
</evidence>
<dbReference type="SUPFAM" id="SSF74650">
    <property type="entry name" value="Galactose mutarotase-like"/>
    <property type="match status" value="1"/>
</dbReference>
<feature type="domain" description="Glycoside hydrolase family 31 TIM barrel" evidence="3">
    <location>
        <begin position="245"/>
        <end position="589"/>
    </location>
</feature>
<protein>
    <submittedName>
        <fullName evidence="7">DUF5110 domain-containing protein</fullName>
    </submittedName>
</protein>